<protein>
    <submittedName>
        <fullName evidence="9">Ribonuclease Z</fullName>
        <ecNumber evidence="9">3.1.26.11</ecNumber>
    </submittedName>
</protein>
<dbReference type="InterPro" id="IPR013471">
    <property type="entry name" value="RNase_Z/BN"/>
</dbReference>
<keyword evidence="5" id="KW-0479">Metal-binding</keyword>
<keyword evidence="6" id="KW-0255">Endonuclease</keyword>
<keyword evidence="4" id="KW-0540">Nuclease</keyword>
<evidence type="ECO:0000256" key="6">
    <source>
        <dbReference type="ARBA" id="ARBA00022759"/>
    </source>
</evidence>
<dbReference type="EMBL" id="UOFS01000040">
    <property type="protein sequence ID" value="VAW99741.1"/>
    <property type="molecule type" value="Genomic_DNA"/>
</dbReference>
<dbReference type="EC" id="3.1.26.11" evidence="9"/>
<dbReference type="InterPro" id="IPR036866">
    <property type="entry name" value="RibonucZ/Hydroxyglut_hydro"/>
</dbReference>
<dbReference type="Pfam" id="PF23023">
    <property type="entry name" value="Anti-Pycsar_Apyc1"/>
    <property type="match status" value="1"/>
</dbReference>
<accession>A0A3B1A6P8</accession>
<dbReference type="SUPFAM" id="SSF56281">
    <property type="entry name" value="Metallo-hydrolase/oxidoreductase"/>
    <property type="match status" value="1"/>
</dbReference>
<dbReference type="GO" id="GO:0046872">
    <property type="term" value="F:metal ion binding"/>
    <property type="evidence" value="ECO:0007669"/>
    <property type="project" value="UniProtKB-KW"/>
</dbReference>
<keyword evidence="3" id="KW-0819">tRNA processing</keyword>
<dbReference type="NCBIfam" id="NF000801">
    <property type="entry name" value="PRK00055.1-3"/>
    <property type="match status" value="1"/>
</dbReference>
<gene>
    <name evidence="9" type="ORF">MNBD_GAMMA22-2913</name>
</gene>
<evidence type="ECO:0000256" key="2">
    <source>
        <dbReference type="ARBA" id="ARBA00011738"/>
    </source>
</evidence>
<comment type="subunit">
    <text evidence="2">Homodimer.</text>
</comment>
<dbReference type="PANTHER" id="PTHR46018:SF2">
    <property type="entry name" value="ZINC PHOSPHODIESTERASE ELAC PROTEIN 1"/>
    <property type="match status" value="1"/>
</dbReference>
<dbReference type="AlphaFoldDB" id="A0A3B1A6P8"/>
<evidence type="ECO:0000256" key="3">
    <source>
        <dbReference type="ARBA" id="ARBA00022694"/>
    </source>
</evidence>
<dbReference type="Gene3D" id="3.60.15.10">
    <property type="entry name" value="Ribonuclease Z/Hydroxyacylglutathione hydrolase-like"/>
    <property type="match status" value="1"/>
</dbReference>
<keyword evidence="8" id="KW-0862">Zinc</keyword>
<dbReference type="GO" id="GO:0042781">
    <property type="term" value="F:3'-tRNA processing endoribonuclease activity"/>
    <property type="evidence" value="ECO:0007669"/>
    <property type="project" value="UniProtKB-EC"/>
</dbReference>
<sequence length="321" mass="36311">MQITLLGTSSGVPTKQRNVSATAFNLKNNKEWFLVDCGEATQQQVLRTKFSLLKLKAILITHMHGDHIHGLPGLLSSMQLSGRKNKLQIIGPKTLETYITSVFNFSQSYIDYPIEYLAVEELEDVYFGHSIKIKCHELSHRINSYAYQFIEIPSHIKLDVNKLRQDNIPEGETWGRVQRGERVTLKNGSVIMGEDYFLPLDSARSIIISGDNDNPDLLENACNNADVLVHEATFTQLILDKVGAASQHSSAQQIAKFAQRNSLKNLVLMHFSARYHYNRNQVSSIAEVEQEARKYFFGNLFLANDFDCFELSKAGILSKLN</sequence>
<evidence type="ECO:0000256" key="8">
    <source>
        <dbReference type="ARBA" id="ARBA00022833"/>
    </source>
</evidence>
<name>A0A3B1A6P8_9ZZZZ</name>
<reference evidence="9" key="1">
    <citation type="submission" date="2018-06" db="EMBL/GenBank/DDBJ databases">
        <authorList>
            <person name="Zhirakovskaya E."/>
        </authorList>
    </citation>
    <scope>NUCLEOTIDE SEQUENCE</scope>
</reference>
<evidence type="ECO:0000256" key="4">
    <source>
        <dbReference type="ARBA" id="ARBA00022722"/>
    </source>
</evidence>
<dbReference type="CDD" id="cd07717">
    <property type="entry name" value="RNaseZ_ZiPD-like_MBL-fold"/>
    <property type="match status" value="1"/>
</dbReference>
<comment type="cofactor">
    <cofactor evidence="1">
        <name>Zn(2+)</name>
        <dbReference type="ChEBI" id="CHEBI:29105"/>
    </cofactor>
</comment>
<organism evidence="9">
    <name type="scientific">hydrothermal vent metagenome</name>
    <dbReference type="NCBI Taxonomy" id="652676"/>
    <lineage>
        <taxon>unclassified sequences</taxon>
        <taxon>metagenomes</taxon>
        <taxon>ecological metagenomes</taxon>
    </lineage>
</organism>
<evidence type="ECO:0000256" key="1">
    <source>
        <dbReference type="ARBA" id="ARBA00001947"/>
    </source>
</evidence>
<proteinExistence type="inferred from homology"/>
<evidence type="ECO:0000256" key="7">
    <source>
        <dbReference type="ARBA" id="ARBA00022801"/>
    </source>
</evidence>
<dbReference type="HAMAP" id="MF_01818">
    <property type="entry name" value="RNase_Z_BN"/>
    <property type="match status" value="1"/>
</dbReference>
<keyword evidence="7 9" id="KW-0378">Hydrolase</keyword>
<evidence type="ECO:0000313" key="9">
    <source>
        <dbReference type="EMBL" id="VAW99741.1"/>
    </source>
</evidence>
<evidence type="ECO:0000256" key="5">
    <source>
        <dbReference type="ARBA" id="ARBA00022723"/>
    </source>
</evidence>
<dbReference type="PANTHER" id="PTHR46018">
    <property type="entry name" value="ZINC PHOSPHODIESTERASE ELAC PROTEIN 1"/>
    <property type="match status" value="1"/>
</dbReference>